<dbReference type="InterPro" id="IPR004839">
    <property type="entry name" value="Aminotransferase_I/II_large"/>
</dbReference>
<dbReference type="Gene3D" id="3.90.1150.10">
    <property type="entry name" value="Aspartate Aminotransferase, domain 1"/>
    <property type="match status" value="1"/>
</dbReference>
<dbReference type="PROSITE" id="PS50949">
    <property type="entry name" value="HTH_GNTR"/>
    <property type="match status" value="1"/>
</dbReference>
<dbReference type="Gene3D" id="3.40.640.10">
    <property type="entry name" value="Type I PLP-dependent aspartate aminotransferase-like (Major domain)"/>
    <property type="match status" value="1"/>
</dbReference>
<dbReference type="Pfam" id="PF00155">
    <property type="entry name" value="Aminotran_1_2"/>
    <property type="match status" value="1"/>
</dbReference>
<dbReference type="SUPFAM" id="SSF53383">
    <property type="entry name" value="PLP-dependent transferases"/>
    <property type="match status" value="1"/>
</dbReference>
<comment type="similarity">
    <text evidence="1">In the C-terminal section; belongs to the class-I pyridoxal-phosphate-dependent aminotransferase family.</text>
</comment>
<dbReference type="GO" id="GO:0030170">
    <property type="term" value="F:pyridoxal phosphate binding"/>
    <property type="evidence" value="ECO:0007669"/>
    <property type="project" value="InterPro"/>
</dbReference>
<feature type="domain" description="HTH gntR-type" evidence="6">
    <location>
        <begin position="3"/>
        <end position="71"/>
    </location>
</feature>
<dbReference type="CDD" id="cd07377">
    <property type="entry name" value="WHTH_GntR"/>
    <property type="match status" value="1"/>
</dbReference>
<dbReference type="EMBL" id="AP022620">
    <property type="protein sequence ID" value="BBZ78268.1"/>
    <property type="molecule type" value="Genomic_DNA"/>
</dbReference>
<dbReference type="InterPro" id="IPR000524">
    <property type="entry name" value="Tscrpt_reg_HTH_GntR"/>
</dbReference>
<dbReference type="PANTHER" id="PTHR46577:SF1">
    <property type="entry name" value="HTH-TYPE TRANSCRIPTIONAL REGULATORY PROTEIN GABR"/>
    <property type="match status" value="1"/>
</dbReference>
<keyword evidence="8" id="KW-1185">Reference proteome</keyword>
<dbReference type="SUPFAM" id="SSF46785">
    <property type="entry name" value="Winged helix' DNA-binding domain"/>
    <property type="match status" value="1"/>
</dbReference>
<keyword evidence="2" id="KW-0663">Pyridoxal phosphate</keyword>
<protein>
    <submittedName>
        <fullName evidence="7">GntR family transcriptional regulator</fullName>
    </submittedName>
</protein>
<dbReference type="Proteomes" id="UP000467249">
    <property type="component" value="Chromosome"/>
</dbReference>
<evidence type="ECO:0000259" key="6">
    <source>
        <dbReference type="PROSITE" id="PS50949"/>
    </source>
</evidence>
<organism evidence="7 8">
    <name type="scientific">Mycolicibacterium anyangense</name>
    <dbReference type="NCBI Taxonomy" id="1431246"/>
    <lineage>
        <taxon>Bacteria</taxon>
        <taxon>Bacillati</taxon>
        <taxon>Actinomycetota</taxon>
        <taxon>Actinomycetes</taxon>
        <taxon>Mycobacteriales</taxon>
        <taxon>Mycobacteriaceae</taxon>
        <taxon>Mycolicibacterium</taxon>
    </lineage>
</organism>
<dbReference type="RefSeq" id="WP_163805456.1">
    <property type="nucleotide sequence ID" value="NZ_AP022620.1"/>
</dbReference>
<dbReference type="CDD" id="cd00609">
    <property type="entry name" value="AAT_like"/>
    <property type="match status" value="1"/>
</dbReference>
<name>A0A6N4WCL6_9MYCO</name>
<dbReference type="InterPro" id="IPR036388">
    <property type="entry name" value="WH-like_DNA-bd_sf"/>
</dbReference>
<keyword evidence="3" id="KW-0805">Transcription regulation</keyword>
<evidence type="ECO:0000256" key="1">
    <source>
        <dbReference type="ARBA" id="ARBA00005384"/>
    </source>
</evidence>
<sequence>MPAARYKPILDALAADIRSGRLSAGTQLPTHRDLAASAGIAVVTASRIYAELRAMGLVSSEQGRGTFVRDLALPPGHGIDQHALAGDIVDLNFNYPVLPDQAALLRHALRELAGSGDLDILLRYQPHGGRERDRAVVATHLLSRGLDVTPDRVALVNGAQHGLTVTALATLQPGDVVAADAVTYPGFRVLAEALHLELAPLPTTVNGPDLDALKSLCRRRPVRALYAMPTLHNPLGWVLDGEARKELRDIAYEHELLIIEDASYAYLVDRPPPPLAALASEHTVYVSGISKNVATGLRVGFVVAPAGRMPAIERAIRATTWNTPALTTAIVTRWLADGTVARLEAQKRADALRRQAMAADALKGLEQSTYPTSYFTWVKLPDNARADRIAATLSESRISISTAEPFAITANPPQAIRLALGSASLAALPDALSTVRRAIEMDPYA</sequence>
<evidence type="ECO:0000256" key="2">
    <source>
        <dbReference type="ARBA" id="ARBA00022898"/>
    </source>
</evidence>
<dbReference type="AlphaFoldDB" id="A0A6N4WCL6"/>
<dbReference type="InterPro" id="IPR015424">
    <property type="entry name" value="PyrdxlP-dep_Trfase"/>
</dbReference>
<dbReference type="InterPro" id="IPR015421">
    <property type="entry name" value="PyrdxlP-dep_Trfase_major"/>
</dbReference>
<evidence type="ECO:0000313" key="7">
    <source>
        <dbReference type="EMBL" id="BBZ78268.1"/>
    </source>
</evidence>
<proteinExistence type="inferred from homology"/>
<gene>
    <name evidence="7" type="ORF">MANY_36050</name>
</gene>
<evidence type="ECO:0000256" key="5">
    <source>
        <dbReference type="ARBA" id="ARBA00023163"/>
    </source>
</evidence>
<dbReference type="Gene3D" id="1.10.10.10">
    <property type="entry name" value="Winged helix-like DNA-binding domain superfamily/Winged helix DNA-binding domain"/>
    <property type="match status" value="1"/>
</dbReference>
<dbReference type="PANTHER" id="PTHR46577">
    <property type="entry name" value="HTH-TYPE TRANSCRIPTIONAL REGULATORY PROTEIN GABR"/>
    <property type="match status" value="1"/>
</dbReference>
<accession>A0A6N4WCL6</accession>
<dbReference type="SMART" id="SM00345">
    <property type="entry name" value="HTH_GNTR"/>
    <property type="match status" value="1"/>
</dbReference>
<dbReference type="Pfam" id="PF00392">
    <property type="entry name" value="GntR"/>
    <property type="match status" value="1"/>
</dbReference>
<dbReference type="GO" id="GO:0003677">
    <property type="term" value="F:DNA binding"/>
    <property type="evidence" value="ECO:0007669"/>
    <property type="project" value="UniProtKB-KW"/>
</dbReference>
<evidence type="ECO:0000313" key="8">
    <source>
        <dbReference type="Proteomes" id="UP000467249"/>
    </source>
</evidence>
<dbReference type="GO" id="GO:0003700">
    <property type="term" value="F:DNA-binding transcription factor activity"/>
    <property type="evidence" value="ECO:0007669"/>
    <property type="project" value="InterPro"/>
</dbReference>
<dbReference type="InterPro" id="IPR015422">
    <property type="entry name" value="PyrdxlP-dep_Trfase_small"/>
</dbReference>
<evidence type="ECO:0000256" key="3">
    <source>
        <dbReference type="ARBA" id="ARBA00023015"/>
    </source>
</evidence>
<reference evidence="7 8" key="1">
    <citation type="journal article" date="2019" name="Emerg. Microbes Infect.">
        <title>Comprehensive subspecies identification of 175 nontuberculous mycobacteria species based on 7547 genomic profiles.</title>
        <authorList>
            <person name="Matsumoto Y."/>
            <person name="Kinjo T."/>
            <person name="Motooka D."/>
            <person name="Nabeya D."/>
            <person name="Jung N."/>
            <person name="Uechi K."/>
            <person name="Horii T."/>
            <person name="Iida T."/>
            <person name="Fujita J."/>
            <person name="Nakamura S."/>
        </authorList>
    </citation>
    <scope>NUCLEOTIDE SEQUENCE [LARGE SCALE GENOMIC DNA]</scope>
    <source>
        <strain evidence="7 8">JCM 30275</strain>
    </source>
</reference>
<dbReference type="KEGG" id="many:MANY_36050"/>
<dbReference type="InterPro" id="IPR051446">
    <property type="entry name" value="HTH_trans_reg/aminotransferase"/>
</dbReference>
<dbReference type="InterPro" id="IPR036390">
    <property type="entry name" value="WH_DNA-bd_sf"/>
</dbReference>
<evidence type="ECO:0000256" key="4">
    <source>
        <dbReference type="ARBA" id="ARBA00023125"/>
    </source>
</evidence>
<keyword evidence="5" id="KW-0804">Transcription</keyword>
<keyword evidence="4" id="KW-0238">DNA-binding</keyword>